<comment type="caution">
    <text evidence="1">The sequence shown here is derived from an EMBL/GenBank/DDBJ whole genome shotgun (WGS) entry which is preliminary data.</text>
</comment>
<evidence type="ECO:0000313" key="1">
    <source>
        <dbReference type="EMBL" id="GAA0259148.1"/>
    </source>
</evidence>
<evidence type="ECO:0000313" key="2">
    <source>
        <dbReference type="Proteomes" id="UP001500416"/>
    </source>
</evidence>
<gene>
    <name evidence="1" type="ORF">GCM10010492_70170</name>
</gene>
<accession>A0ABN0URE2</accession>
<dbReference type="InterPro" id="IPR011990">
    <property type="entry name" value="TPR-like_helical_dom_sf"/>
</dbReference>
<proteinExistence type="predicted"/>
<dbReference type="Proteomes" id="UP001500416">
    <property type="component" value="Unassembled WGS sequence"/>
</dbReference>
<dbReference type="RefSeq" id="WP_343939169.1">
    <property type="nucleotide sequence ID" value="NZ_BAAABU010000028.1"/>
</dbReference>
<dbReference type="Gene3D" id="1.25.40.10">
    <property type="entry name" value="Tetratricopeptide repeat domain"/>
    <property type="match status" value="1"/>
</dbReference>
<organism evidence="1 2">
    <name type="scientific">Saccharothrix mutabilis subsp. mutabilis</name>
    <dbReference type="NCBI Taxonomy" id="66855"/>
    <lineage>
        <taxon>Bacteria</taxon>
        <taxon>Bacillati</taxon>
        <taxon>Actinomycetota</taxon>
        <taxon>Actinomycetes</taxon>
        <taxon>Pseudonocardiales</taxon>
        <taxon>Pseudonocardiaceae</taxon>
        <taxon>Saccharothrix</taxon>
    </lineage>
</organism>
<reference evidence="1 2" key="1">
    <citation type="journal article" date="2019" name="Int. J. Syst. Evol. Microbiol.">
        <title>The Global Catalogue of Microorganisms (GCM) 10K type strain sequencing project: providing services to taxonomists for standard genome sequencing and annotation.</title>
        <authorList>
            <consortium name="The Broad Institute Genomics Platform"/>
            <consortium name="The Broad Institute Genome Sequencing Center for Infectious Disease"/>
            <person name="Wu L."/>
            <person name="Ma J."/>
        </authorList>
    </citation>
    <scope>NUCLEOTIDE SEQUENCE [LARGE SCALE GENOMIC DNA]</scope>
    <source>
        <strain evidence="1 2">JCM 3380</strain>
    </source>
</reference>
<dbReference type="EMBL" id="BAAABU010000028">
    <property type="protein sequence ID" value="GAA0259148.1"/>
    <property type="molecule type" value="Genomic_DNA"/>
</dbReference>
<keyword evidence="2" id="KW-1185">Reference proteome</keyword>
<protein>
    <recommendedName>
        <fullName evidence="3">NACHT domain-containing protein</fullName>
    </recommendedName>
</protein>
<name>A0ABN0URE2_9PSEU</name>
<evidence type="ECO:0008006" key="3">
    <source>
        <dbReference type="Google" id="ProtNLM"/>
    </source>
</evidence>
<sequence>MRWTNKVSGRVDGSVVQVGVMLGDVHMDAADPVRSAYSSQVRALAPDILEGREKELSVLSAFCTSASTVEDYLWWQANAWSGKSALLSWFVMHPPPGVRLVSFFITSRLPGQNDRRGFVDNVLDQLHDIARERPRSDLTDTTREPYLRQLLFDVSERVRRRGEHFALVVDGLDEDRGVDGSADAHSIAALLPLGGVRVIVAGRPDPELPDDVPPEHPLRTSARVEYLSASPKASAVRDAMTRDLKRLLHGSQVQRDLLGFVTAAGGGLSARDLAELTDTSPWQVEDDLRTTAGRSFSRRPGEPPVCILAHEQLHALASEMLGSRLRSYHERLHTWADSYRLRGWPSDTPRYLLHGYASTLISIGDVPRLLDHVTDARRHEIAYSAFGHHHASVGEVEAAQSMFLGEDEPDLVALARLAVHRTSLQESEDWIPTSLPHVWAMAGRVDHAESLIVMMSDPVRRARALMATARELHRDGHTRRASRLLDTVEAMVRAVNQYWGEWLHCELAEVATHIGDHDRAQRVVDDVKGASSKARVYASMALTALDVSDREQAEQWYRDAEEAFERRRVGRHVLSRSLDHVKAIVFATMAAAAAALGHPQRAAELAGLVTDPEWAYELRTRGGVMDVAEALTKAGFDDAAVSLARTRDSVEDREDTLLHITQVMAESGRLDEAEALARTAKDAQYRYARLAAVAVAAGRNDEPARANRLVAEIDIVLDDIPAGGFRRFTVMATAVALADAGHCDKAEAMVFSELLPCGHFVGTLSVAVAFLRRTDTDRALRVLEATEQAARSASPDIDEGRLLGWIDVMVDFGDVDRAEPLVRSLQDAEIRAAAWERVAEGIASTGDLHRFADALNQITRPALQRRPRLEMIRVLLARGDDDQAVGLARSATVTMHRAAALTFIAERTGSKNLLDEAIGLATDTDDIGNQAMILLPALRAAANMADLTTTEHLLQRLNTIGKQLSDQPKPAALHAVTVPYLPDRVRTLTEIAERVERFFDPERSNEQTPIVRTGAPPLWAGSSPLPFRRQLARALTIGNWLDIVDRVVKVEPNAYPAVIAELDRHGQ</sequence>